<name>A0A4Y9Y4E8_9AGAM</name>
<dbReference type="InterPro" id="IPR002018">
    <property type="entry name" value="CarbesteraseB"/>
</dbReference>
<dbReference type="InterPro" id="IPR029058">
    <property type="entry name" value="AB_hydrolase_fold"/>
</dbReference>
<dbReference type="InterPro" id="IPR050309">
    <property type="entry name" value="Type-B_Carboxylest/Lipase"/>
</dbReference>
<dbReference type="PROSITE" id="PS00941">
    <property type="entry name" value="CARBOXYLESTERASE_B_2"/>
    <property type="match status" value="1"/>
</dbReference>
<dbReference type="AlphaFoldDB" id="A0A4Y9Y4E8"/>
<organism evidence="2 3">
    <name type="scientific">Dentipellis fragilis</name>
    <dbReference type="NCBI Taxonomy" id="205917"/>
    <lineage>
        <taxon>Eukaryota</taxon>
        <taxon>Fungi</taxon>
        <taxon>Dikarya</taxon>
        <taxon>Basidiomycota</taxon>
        <taxon>Agaricomycotina</taxon>
        <taxon>Agaricomycetes</taxon>
        <taxon>Russulales</taxon>
        <taxon>Hericiaceae</taxon>
        <taxon>Dentipellis</taxon>
    </lineage>
</organism>
<feature type="non-terminal residue" evidence="2">
    <location>
        <position position="1"/>
    </location>
</feature>
<dbReference type="Gene3D" id="3.40.50.1820">
    <property type="entry name" value="alpha/beta hydrolase"/>
    <property type="match status" value="1"/>
</dbReference>
<keyword evidence="3" id="KW-1185">Reference proteome</keyword>
<reference evidence="2 3" key="1">
    <citation type="submission" date="2019-02" db="EMBL/GenBank/DDBJ databases">
        <title>Genome sequencing of the rare red list fungi Dentipellis fragilis.</title>
        <authorList>
            <person name="Buettner E."/>
            <person name="Kellner H."/>
        </authorList>
    </citation>
    <scope>NUCLEOTIDE SEQUENCE [LARGE SCALE GENOMIC DNA]</scope>
    <source>
        <strain evidence="2 3">DSM 105465</strain>
    </source>
</reference>
<evidence type="ECO:0000313" key="2">
    <source>
        <dbReference type="EMBL" id="TFY55649.1"/>
    </source>
</evidence>
<dbReference type="SUPFAM" id="SSF53474">
    <property type="entry name" value="alpha/beta-Hydrolases"/>
    <property type="match status" value="1"/>
</dbReference>
<dbReference type="PANTHER" id="PTHR11559">
    <property type="entry name" value="CARBOXYLESTERASE"/>
    <property type="match status" value="1"/>
</dbReference>
<evidence type="ECO:0000259" key="1">
    <source>
        <dbReference type="Pfam" id="PF00135"/>
    </source>
</evidence>
<dbReference type="EMBL" id="SEOQ01000897">
    <property type="protein sequence ID" value="TFY55649.1"/>
    <property type="molecule type" value="Genomic_DNA"/>
</dbReference>
<accession>A0A4Y9Y4E8</accession>
<sequence>NGTEHWLGIPYAQPPVGNLRFKAPVPILLPRRGLQNATAFGDACPQAAASTLGAPIGEDCLYLNVWRPKNTTARERLPVLVWIHGGYFMQGAASDPAFDPTRMIQRSVSNGKPILFVSLNYRVNTFGFIASEHIAAQDLNAGLQDQRLALEFVQDNIAAFGVTLRRSRFGGQARQFAVSV</sequence>
<proteinExistence type="predicted"/>
<dbReference type="Pfam" id="PF00135">
    <property type="entry name" value="COesterase"/>
    <property type="match status" value="1"/>
</dbReference>
<feature type="domain" description="Carboxylesterase type B" evidence="1">
    <location>
        <begin position="4"/>
        <end position="161"/>
    </location>
</feature>
<dbReference type="InterPro" id="IPR019819">
    <property type="entry name" value="Carboxylesterase_B_CS"/>
</dbReference>
<dbReference type="Proteomes" id="UP000298327">
    <property type="component" value="Unassembled WGS sequence"/>
</dbReference>
<evidence type="ECO:0000313" key="3">
    <source>
        <dbReference type="Proteomes" id="UP000298327"/>
    </source>
</evidence>
<dbReference type="STRING" id="205917.A0A4Y9Y4E8"/>
<dbReference type="OrthoDB" id="408631at2759"/>
<protein>
    <recommendedName>
        <fullName evidence="1">Carboxylesterase type B domain-containing protein</fullName>
    </recommendedName>
</protein>
<comment type="caution">
    <text evidence="2">The sequence shown here is derived from an EMBL/GenBank/DDBJ whole genome shotgun (WGS) entry which is preliminary data.</text>
</comment>
<gene>
    <name evidence="2" type="ORF">EVG20_g9246</name>
</gene>